<comment type="caution">
    <text evidence="2">The sequence shown here is derived from an EMBL/GenBank/DDBJ whole genome shotgun (WGS) entry which is preliminary data.</text>
</comment>
<accession>A0A5B0QFP8</accession>
<proteinExistence type="predicted"/>
<protein>
    <submittedName>
        <fullName evidence="2">Uncharacterized protein</fullName>
    </submittedName>
</protein>
<feature type="region of interest" description="Disordered" evidence="1">
    <location>
        <begin position="314"/>
        <end position="333"/>
    </location>
</feature>
<dbReference type="Proteomes" id="UP000324748">
    <property type="component" value="Unassembled WGS sequence"/>
</dbReference>
<feature type="region of interest" description="Disordered" evidence="1">
    <location>
        <begin position="160"/>
        <end position="190"/>
    </location>
</feature>
<dbReference type="EMBL" id="VSWC01000016">
    <property type="protein sequence ID" value="KAA1111773.1"/>
    <property type="molecule type" value="Genomic_DNA"/>
</dbReference>
<sequence length="333" mass="36342">MRFSLSHNVSTWKSMTPKWAVGCLLFAAVSHSAKNLTLQLPRSNKASTIRASTLSAENLTLQLPRSNQASTIGASTLSYRPTPPYSLDCQSSSTIKCDHLCSAIVFHPLEPGDSADTQKSSPTVSEPADPFKPSLEKSLPTVLEPADPFKPSLEKSLPTVLEPADPFKPSLEKSSPTVLEPANPFKPSLEKSLPTVLEPADPFKPSLEKSLPTVLEPADPFKPSSPTVLEPADPFKPSLEKSLPTVLEPADPFKPSQVAAKWAWSLFLAPRKKLADRFGTGRSDLNGAQKTDCRPFWNRPIRFKRSINNDHQLFSNQTASPTAPQDSINNIQI</sequence>
<organism evidence="2 3">
    <name type="scientific">Puccinia graminis f. sp. tritici</name>
    <dbReference type="NCBI Taxonomy" id="56615"/>
    <lineage>
        <taxon>Eukaryota</taxon>
        <taxon>Fungi</taxon>
        <taxon>Dikarya</taxon>
        <taxon>Basidiomycota</taxon>
        <taxon>Pucciniomycotina</taxon>
        <taxon>Pucciniomycetes</taxon>
        <taxon>Pucciniales</taxon>
        <taxon>Pucciniaceae</taxon>
        <taxon>Puccinia</taxon>
    </lineage>
</organism>
<evidence type="ECO:0000313" key="3">
    <source>
        <dbReference type="Proteomes" id="UP000324748"/>
    </source>
</evidence>
<name>A0A5B0QFP8_PUCGR</name>
<feature type="region of interest" description="Disordered" evidence="1">
    <location>
        <begin position="112"/>
        <end position="136"/>
    </location>
</feature>
<feature type="compositionally biased region" description="Polar residues" evidence="1">
    <location>
        <begin position="115"/>
        <end position="124"/>
    </location>
</feature>
<dbReference type="AlphaFoldDB" id="A0A5B0QFP8"/>
<evidence type="ECO:0000313" key="2">
    <source>
        <dbReference type="EMBL" id="KAA1111773.1"/>
    </source>
</evidence>
<keyword evidence="3" id="KW-1185">Reference proteome</keyword>
<reference evidence="2 3" key="1">
    <citation type="submission" date="2019-05" db="EMBL/GenBank/DDBJ databases">
        <title>Emergence of the Ug99 lineage of the wheat stem rust pathogen through somatic hybridization.</title>
        <authorList>
            <person name="Li F."/>
            <person name="Upadhyaya N.M."/>
            <person name="Sperschneider J."/>
            <person name="Matny O."/>
            <person name="Nguyen-Phuc H."/>
            <person name="Mago R."/>
            <person name="Raley C."/>
            <person name="Miller M.E."/>
            <person name="Silverstein K.A.T."/>
            <person name="Henningsen E."/>
            <person name="Hirsch C.D."/>
            <person name="Visser B."/>
            <person name="Pretorius Z.A."/>
            <person name="Steffenson B.J."/>
            <person name="Schwessinger B."/>
            <person name="Dodds P.N."/>
            <person name="Figueroa M."/>
        </authorList>
    </citation>
    <scope>NUCLEOTIDE SEQUENCE [LARGE SCALE GENOMIC DNA]</scope>
    <source>
        <strain evidence="2">21-0</strain>
    </source>
</reference>
<evidence type="ECO:0000256" key="1">
    <source>
        <dbReference type="SAM" id="MobiDB-lite"/>
    </source>
</evidence>
<gene>
    <name evidence="2" type="ORF">PGT21_011481</name>
</gene>